<dbReference type="RefSeq" id="WP_208079196.1">
    <property type="nucleotide sequence ID" value="NZ_CP071869.1"/>
</dbReference>
<dbReference type="SUPFAM" id="SSF46458">
    <property type="entry name" value="Globin-like"/>
    <property type="match status" value="1"/>
</dbReference>
<dbReference type="CDD" id="cd08916">
    <property type="entry name" value="TrHb3_P"/>
    <property type="match status" value="1"/>
</dbReference>
<keyword evidence="2" id="KW-1185">Reference proteome</keyword>
<reference evidence="1 2" key="1">
    <citation type="submission" date="2021-03" db="EMBL/GenBank/DDBJ databases">
        <title>Complete genome of Polaribacter_sp.SM13.</title>
        <authorList>
            <person name="Jeong S.W."/>
            <person name="Bae J.W."/>
        </authorList>
    </citation>
    <scope>NUCLEOTIDE SEQUENCE [LARGE SCALE GENOMIC DNA]</scope>
    <source>
        <strain evidence="1 2">SM13</strain>
    </source>
</reference>
<dbReference type="EMBL" id="CP071869">
    <property type="protein sequence ID" value="QTE23185.1"/>
    <property type="molecule type" value="Genomic_DNA"/>
</dbReference>
<protein>
    <submittedName>
        <fullName evidence="1">Group III truncated hemoglobin</fullName>
    </submittedName>
</protein>
<name>A0A975CPX5_9FLAO</name>
<dbReference type="AlphaFoldDB" id="A0A975CPX5"/>
<gene>
    <name evidence="1" type="ORF">J3359_02595</name>
</gene>
<dbReference type="KEGG" id="pcea:J3359_02595"/>
<proteinExistence type="predicted"/>
<organism evidence="1 2">
    <name type="scientific">Polaribacter cellanae</name>
    <dbReference type="NCBI Taxonomy" id="2818493"/>
    <lineage>
        <taxon>Bacteria</taxon>
        <taxon>Pseudomonadati</taxon>
        <taxon>Bacteroidota</taxon>
        <taxon>Flavobacteriia</taxon>
        <taxon>Flavobacteriales</taxon>
        <taxon>Flavobacteriaceae</taxon>
    </lineage>
</organism>
<dbReference type="InterPro" id="IPR012292">
    <property type="entry name" value="Globin/Proto"/>
</dbReference>
<sequence>MKEIETRDDISFLVNTFYHKIRKDNLLGPIFNNHIAEEKWPEHLEKLKDFWETNLFGVAKFKGNPTQKHLNVDRNLNHKTNQKHFGRWLQIWFQTIDANFEGHLANKAKEASRRMAHGQFMAIFNHR</sequence>
<dbReference type="Proteomes" id="UP000663920">
    <property type="component" value="Chromosome"/>
</dbReference>
<accession>A0A975CPX5</accession>
<dbReference type="Gene3D" id="1.10.490.10">
    <property type="entry name" value="Globins"/>
    <property type="match status" value="1"/>
</dbReference>
<evidence type="ECO:0000313" key="1">
    <source>
        <dbReference type="EMBL" id="QTE23185.1"/>
    </source>
</evidence>
<dbReference type="GO" id="GO:0019825">
    <property type="term" value="F:oxygen binding"/>
    <property type="evidence" value="ECO:0007669"/>
    <property type="project" value="InterPro"/>
</dbReference>
<dbReference type="GO" id="GO:0020037">
    <property type="term" value="F:heme binding"/>
    <property type="evidence" value="ECO:0007669"/>
    <property type="project" value="InterPro"/>
</dbReference>
<evidence type="ECO:0000313" key="2">
    <source>
        <dbReference type="Proteomes" id="UP000663920"/>
    </source>
</evidence>
<dbReference type="InterPro" id="IPR009050">
    <property type="entry name" value="Globin-like_sf"/>
</dbReference>